<accession>B7FMK6</accession>
<sequence length="101" mass="12223">MKVRSMTTSYYSKKGNTCFLYIKCVLIYTQLHILVPIYLCFKRHMMHFICSCKGHMCSYPHTCSHHPQLLHPFQHLRIGSWPDQRPKSRFLWFRLRHSSIH</sequence>
<evidence type="ECO:0008006" key="3">
    <source>
        <dbReference type="Google" id="ProtNLM"/>
    </source>
</evidence>
<keyword evidence="1" id="KW-0472">Membrane</keyword>
<dbReference type="EMBL" id="BT053329">
    <property type="protein sequence ID" value="ACJ85989.1"/>
    <property type="molecule type" value="mRNA"/>
</dbReference>
<evidence type="ECO:0000313" key="2">
    <source>
        <dbReference type="EMBL" id="ACJ85989.1"/>
    </source>
</evidence>
<keyword evidence="1" id="KW-0812">Transmembrane</keyword>
<feature type="transmembrane region" description="Helical" evidence="1">
    <location>
        <begin position="20"/>
        <end position="41"/>
    </location>
</feature>
<keyword evidence="1" id="KW-1133">Transmembrane helix</keyword>
<dbReference type="AlphaFoldDB" id="B7FMK6"/>
<reference evidence="2" key="1">
    <citation type="submission" date="2008-12" db="EMBL/GenBank/DDBJ databases">
        <title>Medicago truncatula full length cdna cloning project.</title>
        <authorList>
            <person name="Moskal W."/>
            <person name="Chan A."/>
            <person name="Cheung F."/>
            <person name="Xiao Y."/>
            <person name="Town C.D."/>
        </authorList>
    </citation>
    <scope>NUCLEOTIDE SEQUENCE</scope>
</reference>
<organism evidence="2">
    <name type="scientific">Medicago truncatula</name>
    <name type="common">Barrel medic</name>
    <name type="synonym">Medicago tribuloides</name>
    <dbReference type="NCBI Taxonomy" id="3880"/>
    <lineage>
        <taxon>Eukaryota</taxon>
        <taxon>Viridiplantae</taxon>
        <taxon>Streptophyta</taxon>
        <taxon>Embryophyta</taxon>
        <taxon>Tracheophyta</taxon>
        <taxon>Spermatophyta</taxon>
        <taxon>Magnoliopsida</taxon>
        <taxon>eudicotyledons</taxon>
        <taxon>Gunneridae</taxon>
        <taxon>Pentapetalae</taxon>
        <taxon>rosids</taxon>
        <taxon>fabids</taxon>
        <taxon>Fabales</taxon>
        <taxon>Fabaceae</taxon>
        <taxon>Papilionoideae</taxon>
        <taxon>50 kb inversion clade</taxon>
        <taxon>NPAAA clade</taxon>
        <taxon>Hologalegina</taxon>
        <taxon>IRL clade</taxon>
        <taxon>Trifolieae</taxon>
        <taxon>Medicago</taxon>
    </lineage>
</organism>
<protein>
    <recommendedName>
        <fullName evidence="3">Transmembrane protein</fullName>
    </recommendedName>
</protein>
<proteinExistence type="evidence at transcript level"/>
<name>B7FMK6_MEDTR</name>
<evidence type="ECO:0000256" key="1">
    <source>
        <dbReference type="SAM" id="Phobius"/>
    </source>
</evidence>